<dbReference type="AlphaFoldDB" id="A0A9R1CXL2"/>
<dbReference type="Proteomes" id="UP000825483">
    <property type="component" value="Unassembled WGS sequence"/>
</dbReference>
<gene>
    <name evidence="2" type="ORF">PRLR5076_09490</name>
</gene>
<name>A0A9R1CXL2_9BACT</name>
<dbReference type="RefSeq" id="WP_223927221.1">
    <property type="nucleotide sequence ID" value="NZ_BPTU01000003.1"/>
</dbReference>
<accession>A0A9R1CXL2</accession>
<dbReference type="EMBL" id="BPUB01000001">
    <property type="protein sequence ID" value="GJG58098.1"/>
    <property type="molecule type" value="Genomic_DNA"/>
</dbReference>
<evidence type="ECO:0000256" key="1">
    <source>
        <dbReference type="SAM" id="MobiDB-lite"/>
    </source>
</evidence>
<keyword evidence="3" id="KW-1185">Reference proteome</keyword>
<comment type="caution">
    <text evidence="2">The sequence shown here is derived from an EMBL/GenBank/DDBJ whole genome shotgun (WGS) entry which is preliminary data.</text>
</comment>
<evidence type="ECO:0000313" key="3">
    <source>
        <dbReference type="Proteomes" id="UP000825483"/>
    </source>
</evidence>
<sequence>MYCGEHNGRETGGEREGNWRGTGGEREGDDYDVDEASSGDASGSYTMTGYVDKYPITMYLSFSGSNVTGWYYYDKYKAKMTFTGTYSGSSLDLYCEGGDAFYGTFVNGAYSGHFSGNNGNEMNFNVSQ</sequence>
<feature type="region of interest" description="Disordered" evidence="1">
    <location>
        <begin position="1"/>
        <end position="41"/>
    </location>
</feature>
<organism evidence="2 3">
    <name type="scientific">Prevotella lacticifex</name>
    <dbReference type="NCBI Taxonomy" id="2854755"/>
    <lineage>
        <taxon>Bacteria</taxon>
        <taxon>Pseudomonadati</taxon>
        <taxon>Bacteroidota</taxon>
        <taxon>Bacteroidia</taxon>
        <taxon>Bacteroidales</taxon>
        <taxon>Prevotellaceae</taxon>
        <taxon>Prevotella</taxon>
    </lineage>
</organism>
<feature type="compositionally biased region" description="Basic and acidic residues" evidence="1">
    <location>
        <begin position="1"/>
        <end position="26"/>
    </location>
</feature>
<dbReference type="GeneID" id="72469003"/>
<protein>
    <submittedName>
        <fullName evidence="2">Uncharacterized protein</fullName>
    </submittedName>
</protein>
<proteinExistence type="predicted"/>
<evidence type="ECO:0000313" key="2">
    <source>
        <dbReference type="EMBL" id="GJG58098.1"/>
    </source>
</evidence>
<feature type="compositionally biased region" description="Acidic residues" evidence="1">
    <location>
        <begin position="27"/>
        <end position="37"/>
    </location>
</feature>
<reference evidence="2" key="1">
    <citation type="journal article" date="2022" name="Int. J. Syst. Evol. Microbiol.">
        <title>Prevotella lacticifex sp. nov., isolated from the rumen of cows.</title>
        <authorList>
            <person name="Shinkai T."/>
            <person name="Ikeyama N."/>
            <person name="Kumagai M."/>
            <person name="Ohmori H."/>
            <person name="Sakamoto M."/>
            <person name="Ohkuma M."/>
            <person name="Mitsumori M."/>
        </authorList>
    </citation>
    <scope>NUCLEOTIDE SEQUENCE</scope>
    <source>
        <strain evidence="2">R5076</strain>
    </source>
</reference>